<feature type="signal peptide" evidence="1">
    <location>
        <begin position="1"/>
        <end position="18"/>
    </location>
</feature>
<evidence type="ECO:0000313" key="2">
    <source>
        <dbReference type="EMBL" id="GGD91601.1"/>
    </source>
</evidence>
<evidence type="ECO:0000256" key="1">
    <source>
        <dbReference type="SAM" id="SignalP"/>
    </source>
</evidence>
<comment type="caution">
    <text evidence="2">The sequence shown here is derived from an EMBL/GenBank/DDBJ whole genome shotgun (WGS) entry which is preliminary data.</text>
</comment>
<organism evidence="2 3">
    <name type="scientific">Tsuneonella deserti</name>
    <dbReference type="NCBI Taxonomy" id="2035528"/>
    <lineage>
        <taxon>Bacteria</taxon>
        <taxon>Pseudomonadati</taxon>
        <taxon>Pseudomonadota</taxon>
        <taxon>Alphaproteobacteria</taxon>
        <taxon>Sphingomonadales</taxon>
        <taxon>Erythrobacteraceae</taxon>
        <taxon>Tsuneonella</taxon>
    </lineage>
</organism>
<dbReference type="PROSITE" id="PS51257">
    <property type="entry name" value="PROKAR_LIPOPROTEIN"/>
    <property type="match status" value="1"/>
</dbReference>
<keyword evidence="3" id="KW-1185">Reference proteome</keyword>
<keyword evidence="1" id="KW-0732">Signal</keyword>
<sequence>MRRWAQVAAIGITSVVSACSVDPVADQGTATQPAAAAATATAPTVVTGPARAAPATPTVESSPRLAVEPEGLRWFLQPSGSARPVPFGRQENEVLASLERVLGPATQGTNRDCGAGPVQVASWPNGLSLVFQDDRFVGWGLARWPKGQIATAAGIAPGSTRAELESAYDADVIQTSLGTEFSAGGLHGVLDGTTAGARITDMWAGVSCVAR</sequence>
<protein>
    <submittedName>
        <fullName evidence="2">Uncharacterized protein</fullName>
    </submittedName>
</protein>
<dbReference type="Proteomes" id="UP000619041">
    <property type="component" value="Unassembled WGS sequence"/>
</dbReference>
<gene>
    <name evidence="2" type="ORF">GCM10011515_09110</name>
</gene>
<feature type="chain" id="PRO_5045990583" evidence="1">
    <location>
        <begin position="19"/>
        <end position="211"/>
    </location>
</feature>
<dbReference type="EMBL" id="BMKL01000001">
    <property type="protein sequence ID" value="GGD91601.1"/>
    <property type="molecule type" value="Genomic_DNA"/>
</dbReference>
<accession>A0ABQ1S304</accession>
<reference evidence="3" key="1">
    <citation type="journal article" date="2019" name="Int. J. Syst. Evol. Microbiol.">
        <title>The Global Catalogue of Microorganisms (GCM) 10K type strain sequencing project: providing services to taxonomists for standard genome sequencing and annotation.</title>
        <authorList>
            <consortium name="The Broad Institute Genomics Platform"/>
            <consortium name="The Broad Institute Genome Sequencing Center for Infectious Disease"/>
            <person name="Wu L."/>
            <person name="Ma J."/>
        </authorList>
    </citation>
    <scope>NUCLEOTIDE SEQUENCE [LARGE SCALE GENOMIC DNA]</scope>
    <source>
        <strain evidence="3">CGMCC 1.15959</strain>
    </source>
</reference>
<name>A0ABQ1S304_9SPHN</name>
<proteinExistence type="predicted"/>
<evidence type="ECO:0000313" key="3">
    <source>
        <dbReference type="Proteomes" id="UP000619041"/>
    </source>
</evidence>